<protein>
    <recommendedName>
        <fullName evidence="3">General secretion pathway GspH domain-containing protein</fullName>
    </recommendedName>
</protein>
<dbReference type="AlphaFoldDB" id="A0A0F9N9N7"/>
<evidence type="ECO:0000256" key="1">
    <source>
        <dbReference type="SAM" id="Phobius"/>
    </source>
</evidence>
<feature type="transmembrane region" description="Helical" evidence="1">
    <location>
        <begin position="15"/>
        <end position="39"/>
    </location>
</feature>
<name>A0A0F9N9N7_9ZZZZ</name>
<dbReference type="NCBIfam" id="TIGR02532">
    <property type="entry name" value="IV_pilin_GFxxxE"/>
    <property type="match status" value="1"/>
</dbReference>
<accession>A0A0F9N9N7</accession>
<keyword evidence="1" id="KW-0812">Transmembrane</keyword>
<proteinExistence type="predicted"/>
<evidence type="ECO:0008006" key="3">
    <source>
        <dbReference type="Google" id="ProtNLM"/>
    </source>
</evidence>
<reference evidence="2" key="1">
    <citation type="journal article" date="2015" name="Nature">
        <title>Complex archaea that bridge the gap between prokaryotes and eukaryotes.</title>
        <authorList>
            <person name="Spang A."/>
            <person name="Saw J.H."/>
            <person name="Jorgensen S.L."/>
            <person name="Zaremba-Niedzwiedzka K."/>
            <person name="Martijn J."/>
            <person name="Lind A.E."/>
            <person name="van Eijk R."/>
            <person name="Schleper C."/>
            <person name="Guy L."/>
            <person name="Ettema T.J."/>
        </authorList>
    </citation>
    <scope>NUCLEOTIDE SEQUENCE</scope>
</reference>
<dbReference type="InterPro" id="IPR012902">
    <property type="entry name" value="N_methyl_site"/>
</dbReference>
<dbReference type="EMBL" id="LAZR01008541">
    <property type="protein sequence ID" value="KKM78107.1"/>
    <property type="molecule type" value="Genomic_DNA"/>
</dbReference>
<gene>
    <name evidence="2" type="ORF">LCGC14_1363310</name>
</gene>
<organism evidence="2">
    <name type="scientific">marine sediment metagenome</name>
    <dbReference type="NCBI Taxonomy" id="412755"/>
    <lineage>
        <taxon>unclassified sequences</taxon>
        <taxon>metagenomes</taxon>
        <taxon>ecological metagenomes</taxon>
    </lineage>
</organism>
<comment type="caution">
    <text evidence="2">The sequence shown here is derived from an EMBL/GenBank/DDBJ whole genome shotgun (WGS) entry which is preliminary data.</text>
</comment>
<sequence>MLTSRTGNCSFKRQGFVLIELLAVLFVLALAAAVIMPSFSAPRGTLRKESGKLASTIRSLYETTVSKKVRSSLEFDFDSRKVRWMDGADSGSSVYRTLRAVELPTRGLVKEGTLIVFLNPSGNNEHMTVFFEDSGERMSVTFNPISGRTKVSGPFSDE</sequence>
<evidence type="ECO:0000313" key="2">
    <source>
        <dbReference type="EMBL" id="KKM78107.1"/>
    </source>
</evidence>
<keyword evidence="1" id="KW-0472">Membrane</keyword>
<keyword evidence="1" id="KW-1133">Transmembrane helix</keyword>